<organism evidence="11 12">
    <name type="scientific">Bradyrhizobium algeriense</name>
    <dbReference type="NCBI Taxonomy" id="634784"/>
    <lineage>
        <taxon>Bacteria</taxon>
        <taxon>Pseudomonadati</taxon>
        <taxon>Pseudomonadota</taxon>
        <taxon>Alphaproteobacteria</taxon>
        <taxon>Hyphomicrobiales</taxon>
        <taxon>Nitrobacteraceae</taxon>
        <taxon>Bradyrhizobium</taxon>
    </lineage>
</organism>
<name>A0ABU8B595_9BRAD</name>
<dbReference type="SUPFAM" id="SSF142695">
    <property type="entry name" value="RibA-like"/>
    <property type="match status" value="1"/>
</dbReference>
<feature type="active site" description="Nucleophile" evidence="9">
    <location>
        <position position="302"/>
    </location>
</feature>
<evidence type="ECO:0000256" key="2">
    <source>
        <dbReference type="ARBA" id="ARBA00022619"/>
    </source>
</evidence>
<dbReference type="CDD" id="cd00641">
    <property type="entry name" value="GTP_cyclohydro2"/>
    <property type="match status" value="1"/>
</dbReference>
<dbReference type="NCBIfam" id="NF001591">
    <property type="entry name" value="PRK00393.1"/>
    <property type="match status" value="1"/>
</dbReference>
<evidence type="ECO:0000313" key="11">
    <source>
        <dbReference type="EMBL" id="MEH2553710.1"/>
    </source>
</evidence>
<protein>
    <recommendedName>
        <fullName evidence="9">GTP cyclohydrolase-2</fullName>
        <ecNumber evidence="9">3.5.4.25</ecNumber>
    </recommendedName>
    <alternativeName>
        <fullName evidence="9">GTP cyclohydrolase II</fullName>
    </alternativeName>
</protein>
<keyword evidence="5 9" id="KW-0378">Hydrolase</keyword>
<dbReference type="InterPro" id="IPR036144">
    <property type="entry name" value="RibA-like_sf"/>
</dbReference>
<feature type="binding site" evidence="9">
    <location>
        <position position="239"/>
    </location>
    <ligand>
        <name>Zn(2+)</name>
        <dbReference type="ChEBI" id="CHEBI:29105"/>
        <note>catalytic</note>
    </ligand>
</feature>
<feature type="binding site" evidence="9">
    <location>
        <begin position="223"/>
        <end position="227"/>
    </location>
    <ligand>
        <name>GTP</name>
        <dbReference type="ChEBI" id="CHEBI:37565"/>
    </ligand>
</feature>
<comment type="function">
    <text evidence="9">Catalyzes the conversion of GTP to 2,5-diamino-6-ribosylamino-4(3H)-pyrimidinone 5'-phosphate (DARP), formate and pyrophosphate.</text>
</comment>
<feature type="binding site" evidence="9">
    <location>
        <position position="323"/>
    </location>
    <ligand>
        <name>GTP</name>
        <dbReference type="ChEBI" id="CHEBI:37565"/>
    </ligand>
</feature>
<feature type="binding site" evidence="9">
    <location>
        <position position="328"/>
    </location>
    <ligand>
        <name>GTP</name>
        <dbReference type="ChEBI" id="CHEBI:37565"/>
    </ligand>
</feature>
<feature type="binding site" evidence="9">
    <location>
        <position position="228"/>
    </location>
    <ligand>
        <name>Zn(2+)</name>
        <dbReference type="ChEBI" id="CHEBI:29105"/>
        <note>catalytic</note>
    </ligand>
</feature>
<feature type="domain" description="GTP cyclohydrolase II" evidence="10">
    <location>
        <begin position="181"/>
        <end position="343"/>
    </location>
</feature>
<evidence type="ECO:0000259" key="10">
    <source>
        <dbReference type="Pfam" id="PF00925"/>
    </source>
</evidence>
<comment type="cofactor">
    <cofactor evidence="9">
        <name>Zn(2+)</name>
        <dbReference type="ChEBI" id="CHEBI:29105"/>
    </cofactor>
    <text evidence="9">Binds 1 zinc ion per subunit.</text>
</comment>
<dbReference type="EC" id="3.5.4.25" evidence="9"/>
<feature type="binding site" evidence="9">
    <location>
        <position position="288"/>
    </location>
    <ligand>
        <name>GTP</name>
        <dbReference type="ChEBI" id="CHEBI:37565"/>
    </ligand>
</feature>
<evidence type="ECO:0000256" key="3">
    <source>
        <dbReference type="ARBA" id="ARBA00022723"/>
    </source>
</evidence>
<gene>
    <name evidence="9" type="primary">ribA</name>
    <name evidence="11" type="ORF">V1286_001239</name>
</gene>
<evidence type="ECO:0000256" key="7">
    <source>
        <dbReference type="ARBA" id="ARBA00023134"/>
    </source>
</evidence>
<evidence type="ECO:0000256" key="5">
    <source>
        <dbReference type="ARBA" id="ARBA00022801"/>
    </source>
</evidence>
<feature type="binding site" evidence="9">
    <location>
        <position position="244"/>
    </location>
    <ligand>
        <name>GTP</name>
        <dbReference type="ChEBI" id="CHEBI:37565"/>
    </ligand>
</feature>
<feature type="binding site" evidence="9">
    <location>
        <begin position="266"/>
        <end position="268"/>
    </location>
    <ligand>
        <name>GTP</name>
        <dbReference type="ChEBI" id="CHEBI:37565"/>
    </ligand>
</feature>
<comment type="caution">
    <text evidence="11">The sequence shown here is derived from an EMBL/GenBank/DDBJ whole genome shotgun (WGS) entry which is preliminary data.</text>
</comment>
<comment type="similarity">
    <text evidence="9">Belongs to the GTP cyclohydrolase II family.</text>
</comment>
<dbReference type="Pfam" id="PF00925">
    <property type="entry name" value="GTP_cyclohydro2"/>
    <property type="match status" value="1"/>
</dbReference>
<dbReference type="GO" id="GO:0003935">
    <property type="term" value="F:GTP cyclohydrolase II activity"/>
    <property type="evidence" value="ECO:0007669"/>
    <property type="project" value="UniProtKB-EC"/>
</dbReference>
<reference evidence="11 12" key="1">
    <citation type="submission" date="2024-02" db="EMBL/GenBank/DDBJ databases">
        <title>Adaptive strategies in a cosmopolitan and abundant soil bacterium.</title>
        <authorList>
            <person name="Carini P."/>
        </authorList>
    </citation>
    <scope>NUCLEOTIDE SEQUENCE [LARGE SCALE GENOMIC DNA]</scope>
    <source>
        <strain evidence="11 12">AZCC 1608</strain>
    </source>
</reference>
<keyword evidence="6 9" id="KW-0862">Zinc</keyword>
<dbReference type="Gene3D" id="3.40.50.10990">
    <property type="entry name" value="GTP cyclohydrolase II"/>
    <property type="match status" value="1"/>
</dbReference>
<evidence type="ECO:0000313" key="12">
    <source>
        <dbReference type="Proteomes" id="UP001364224"/>
    </source>
</evidence>
<keyword evidence="3 9" id="KW-0479">Metal-binding</keyword>
<evidence type="ECO:0000256" key="8">
    <source>
        <dbReference type="ARBA" id="ARBA00049295"/>
    </source>
</evidence>
<sequence>MSAAHSSANSALLGNAECISVSRALSELQARRPIRISASGESLLALPIDGLDEQRLGDFADLCSPNAPKLVVTQQRARSIGTKASTAMALSLSPVVGVSTIFDLAASAENEGHFVGTVEAASRAATAAIRLAKLSRSLPAVLAANVMPNRDDDLMDLIVTVEADAVNRFAADATNAFAHVSEATIPLASGTEARFVVFRDPLGADQVAIIVGKPDFTQPVPVRLHSACLTGDVFGSQRCDCGDQLRLALARLESLGSGVILYMAQEGRGIGLANKMRAYRLQDSGLDTRDANTTLGFEDDERDYGVAALMLRTLNCTRIVLLTNNPAKLDGLTKAGIEITARVALQAPVTPHNRRYLTTKAVRSGHKIINLKASVCKKF</sequence>
<accession>A0ABU8B595</accession>
<keyword evidence="12" id="KW-1185">Reference proteome</keyword>
<keyword evidence="7 9" id="KW-0342">GTP-binding</keyword>
<dbReference type="PANTHER" id="PTHR21327:SF18">
    <property type="entry name" value="3,4-DIHYDROXY-2-BUTANONE 4-PHOSPHATE SYNTHASE"/>
    <property type="match status" value="1"/>
</dbReference>
<proteinExistence type="inferred from homology"/>
<dbReference type="PANTHER" id="PTHR21327">
    <property type="entry name" value="GTP CYCLOHYDROLASE II-RELATED"/>
    <property type="match status" value="1"/>
</dbReference>
<feature type="binding site" evidence="9">
    <location>
        <position position="241"/>
    </location>
    <ligand>
        <name>Zn(2+)</name>
        <dbReference type="ChEBI" id="CHEBI:29105"/>
        <note>catalytic</note>
    </ligand>
</feature>
<comment type="catalytic activity">
    <reaction evidence="8 9">
        <text>GTP + 4 H2O = 2,5-diamino-6-hydroxy-4-(5-phosphoribosylamino)-pyrimidine + formate + 2 phosphate + 3 H(+)</text>
        <dbReference type="Rhea" id="RHEA:23704"/>
        <dbReference type="ChEBI" id="CHEBI:15377"/>
        <dbReference type="ChEBI" id="CHEBI:15378"/>
        <dbReference type="ChEBI" id="CHEBI:15740"/>
        <dbReference type="ChEBI" id="CHEBI:37565"/>
        <dbReference type="ChEBI" id="CHEBI:43474"/>
        <dbReference type="ChEBI" id="CHEBI:58614"/>
        <dbReference type="EC" id="3.5.4.25"/>
    </reaction>
</comment>
<dbReference type="Proteomes" id="UP001364224">
    <property type="component" value="Unassembled WGS sequence"/>
</dbReference>
<evidence type="ECO:0000256" key="1">
    <source>
        <dbReference type="ARBA" id="ARBA00004853"/>
    </source>
</evidence>
<feature type="active site" description="Proton acceptor" evidence="9">
    <location>
        <position position="300"/>
    </location>
</feature>
<keyword evidence="4 9" id="KW-0547">Nucleotide-binding</keyword>
<dbReference type="RefSeq" id="WP_334478234.1">
    <property type="nucleotide sequence ID" value="NZ_JAZHRV010000001.1"/>
</dbReference>
<evidence type="ECO:0000256" key="9">
    <source>
        <dbReference type="HAMAP-Rule" id="MF_00179"/>
    </source>
</evidence>
<evidence type="ECO:0000256" key="6">
    <source>
        <dbReference type="ARBA" id="ARBA00022833"/>
    </source>
</evidence>
<comment type="pathway">
    <text evidence="1 9">Cofactor biosynthesis; riboflavin biosynthesis; 5-amino-6-(D-ribitylamino)uracil from GTP: step 1/4.</text>
</comment>
<dbReference type="HAMAP" id="MF_00179">
    <property type="entry name" value="RibA"/>
    <property type="match status" value="1"/>
</dbReference>
<keyword evidence="2 9" id="KW-0686">Riboflavin biosynthesis</keyword>
<evidence type="ECO:0000256" key="4">
    <source>
        <dbReference type="ARBA" id="ARBA00022741"/>
    </source>
</evidence>
<dbReference type="EMBL" id="JAZHRV010000001">
    <property type="protein sequence ID" value="MEH2553710.1"/>
    <property type="molecule type" value="Genomic_DNA"/>
</dbReference>
<dbReference type="InterPro" id="IPR000926">
    <property type="entry name" value="RibA"/>
</dbReference>
<dbReference type="InterPro" id="IPR032677">
    <property type="entry name" value="GTP_cyclohydro_II"/>
</dbReference>